<dbReference type="AlphaFoldDB" id="A0A6A6Z6J5"/>
<dbReference type="GeneID" id="54453456"/>
<dbReference type="EMBL" id="MU003693">
    <property type="protein sequence ID" value="KAF2815914.1"/>
    <property type="molecule type" value="Genomic_DNA"/>
</dbReference>
<dbReference type="RefSeq" id="XP_033582878.1">
    <property type="nucleotide sequence ID" value="XM_033712563.1"/>
</dbReference>
<proteinExistence type="predicted"/>
<reference evidence="3" key="3">
    <citation type="submission" date="2025-04" db="UniProtKB">
        <authorList>
            <consortium name="RefSeq"/>
        </authorList>
    </citation>
    <scope>IDENTIFICATION</scope>
    <source>
        <strain evidence="3">CBS 304.34</strain>
    </source>
</reference>
<accession>A0A6A6Z6J5</accession>
<reference evidence="3" key="2">
    <citation type="submission" date="2020-04" db="EMBL/GenBank/DDBJ databases">
        <authorList>
            <consortium name="NCBI Genome Project"/>
        </authorList>
    </citation>
    <scope>NUCLEOTIDE SEQUENCE</scope>
    <source>
        <strain evidence="3">CBS 304.34</strain>
    </source>
</reference>
<gene>
    <name evidence="1 3" type="ORF">BDZ99DRAFT_125571</name>
</gene>
<organism evidence="1">
    <name type="scientific">Mytilinidion resinicola</name>
    <dbReference type="NCBI Taxonomy" id="574789"/>
    <lineage>
        <taxon>Eukaryota</taxon>
        <taxon>Fungi</taxon>
        <taxon>Dikarya</taxon>
        <taxon>Ascomycota</taxon>
        <taxon>Pezizomycotina</taxon>
        <taxon>Dothideomycetes</taxon>
        <taxon>Pleosporomycetidae</taxon>
        <taxon>Mytilinidiales</taxon>
        <taxon>Mytilinidiaceae</taxon>
        <taxon>Mytilinidion</taxon>
    </lineage>
</organism>
<protein>
    <submittedName>
        <fullName evidence="1 3">Uncharacterized protein</fullName>
    </submittedName>
</protein>
<evidence type="ECO:0000313" key="3">
    <source>
        <dbReference type="RefSeq" id="XP_033582878.1"/>
    </source>
</evidence>
<name>A0A6A6Z6J5_9PEZI</name>
<evidence type="ECO:0000313" key="1">
    <source>
        <dbReference type="EMBL" id="KAF2815914.1"/>
    </source>
</evidence>
<sequence>MCAFPYIPLVRSCGLVASHHICRAWSVRCGTAEDARNRRRTWTTPGRGSRERHLEKTPANFGSHRRRCEIVERFV</sequence>
<evidence type="ECO:0000313" key="2">
    <source>
        <dbReference type="Proteomes" id="UP000504636"/>
    </source>
</evidence>
<reference evidence="1 3" key="1">
    <citation type="journal article" date="2020" name="Stud. Mycol.">
        <title>101 Dothideomycetes genomes: a test case for predicting lifestyles and emergence of pathogens.</title>
        <authorList>
            <person name="Haridas S."/>
            <person name="Albert R."/>
            <person name="Binder M."/>
            <person name="Bloem J."/>
            <person name="Labutti K."/>
            <person name="Salamov A."/>
            <person name="Andreopoulos B."/>
            <person name="Baker S."/>
            <person name="Barry K."/>
            <person name="Bills G."/>
            <person name="Bluhm B."/>
            <person name="Cannon C."/>
            <person name="Castanera R."/>
            <person name="Culley D."/>
            <person name="Daum C."/>
            <person name="Ezra D."/>
            <person name="Gonzalez J."/>
            <person name="Henrissat B."/>
            <person name="Kuo A."/>
            <person name="Liang C."/>
            <person name="Lipzen A."/>
            <person name="Lutzoni F."/>
            <person name="Magnuson J."/>
            <person name="Mondo S."/>
            <person name="Nolan M."/>
            <person name="Ohm R."/>
            <person name="Pangilinan J."/>
            <person name="Park H.-J."/>
            <person name="Ramirez L."/>
            <person name="Alfaro M."/>
            <person name="Sun H."/>
            <person name="Tritt A."/>
            <person name="Yoshinaga Y."/>
            <person name="Zwiers L.-H."/>
            <person name="Turgeon B."/>
            <person name="Goodwin S."/>
            <person name="Spatafora J."/>
            <person name="Crous P."/>
            <person name="Grigoriev I."/>
        </authorList>
    </citation>
    <scope>NUCLEOTIDE SEQUENCE</scope>
    <source>
        <strain evidence="1 3">CBS 304.34</strain>
    </source>
</reference>
<dbReference type="Proteomes" id="UP000504636">
    <property type="component" value="Unplaced"/>
</dbReference>
<keyword evidence="2" id="KW-1185">Reference proteome</keyword>